<dbReference type="Gene3D" id="1.10.357.10">
    <property type="entry name" value="Tetracycline Repressor, domain 2"/>
    <property type="match status" value="1"/>
</dbReference>
<keyword evidence="1 2" id="KW-0238">DNA-binding</keyword>
<evidence type="ECO:0000313" key="5">
    <source>
        <dbReference type="Proteomes" id="UP000622405"/>
    </source>
</evidence>
<comment type="caution">
    <text evidence="4">The sequence shown here is derived from an EMBL/GenBank/DDBJ whole genome shotgun (WGS) entry which is preliminary data.</text>
</comment>
<dbReference type="PANTHER" id="PTHR30328">
    <property type="entry name" value="TRANSCRIPTIONAL REPRESSOR"/>
    <property type="match status" value="1"/>
</dbReference>
<dbReference type="InterPro" id="IPR009057">
    <property type="entry name" value="Homeodomain-like_sf"/>
</dbReference>
<organism evidence="4 5">
    <name type="scientific">Acetobacterium malicum</name>
    <dbReference type="NCBI Taxonomy" id="52692"/>
    <lineage>
        <taxon>Bacteria</taxon>
        <taxon>Bacillati</taxon>
        <taxon>Bacillota</taxon>
        <taxon>Clostridia</taxon>
        <taxon>Eubacteriales</taxon>
        <taxon>Eubacteriaceae</taxon>
        <taxon>Acetobacterium</taxon>
    </lineage>
</organism>
<dbReference type="PROSITE" id="PS50977">
    <property type="entry name" value="HTH_TETR_2"/>
    <property type="match status" value="1"/>
</dbReference>
<gene>
    <name evidence="4" type="ORF">GH811_05915</name>
</gene>
<dbReference type="InterPro" id="IPR001647">
    <property type="entry name" value="HTH_TetR"/>
</dbReference>
<dbReference type="PANTHER" id="PTHR30328:SF54">
    <property type="entry name" value="HTH-TYPE TRANSCRIPTIONAL REPRESSOR SCO4008"/>
    <property type="match status" value="1"/>
</dbReference>
<dbReference type="RefSeq" id="WP_026396013.1">
    <property type="nucleotide sequence ID" value="NZ_WJBE01000004.1"/>
</dbReference>
<proteinExistence type="predicted"/>
<keyword evidence="5" id="KW-1185">Reference proteome</keyword>
<dbReference type="InterPro" id="IPR050109">
    <property type="entry name" value="HTH-type_TetR-like_transc_reg"/>
</dbReference>
<dbReference type="Pfam" id="PF00440">
    <property type="entry name" value="TetR_N"/>
    <property type="match status" value="1"/>
</dbReference>
<reference evidence="4 5" key="1">
    <citation type="journal article" date="2020" name="mSystems">
        <title>Defining Genomic and Predicted Metabolic Features of the Acetobacterium Genus.</title>
        <authorList>
            <person name="Ross D.E."/>
            <person name="Marshall C.W."/>
            <person name="Gulliver D."/>
            <person name="May H.D."/>
            <person name="Norman R.S."/>
        </authorList>
    </citation>
    <scope>NUCLEOTIDE SEQUENCE [LARGE SCALE GENOMIC DNA]</scope>
    <source>
        <strain evidence="4 5">DSM 4132</strain>
    </source>
</reference>
<dbReference type="SUPFAM" id="SSF46689">
    <property type="entry name" value="Homeodomain-like"/>
    <property type="match status" value="1"/>
</dbReference>
<evidence type="ECO:0000256" key="1">
    <source>
        <dbReference type="ARBA" id="ARBA00023125"/>
    </source>
</evidence>
<dbReference type="Proteomes" id="UP000622405">
    <property type="component" value="Unassembled WGS sequence"/>
</dbReference>
<feature type="DNA-binding region" description="H-T-H motif" evidence="2">
    <location>
        <begin position="31"/>
        <end position="50"/>
    </location>
</feature>
<dbReference type="EMBL" id="WJBE01000004">
    <property type="protein sequence ID" value="MBC3899151.1"/>
    <property type="molecule type" value="Genomic_DNA"/>
</dbReference>
<feature type="domain" description="HTH tetR-type" evidence="3">
    <location>
        <begin position="8"/>
        <end position="68"/>
    </location>
</feature>
<sequence>MANYKTGLETKQKIYFTAKQLFYEYGFIKTTLAEIAKASGTNKAMVAYYFKNKNNLALEVYNEYMVANKVKTQKAIDEKFPGCNVVLKTAIEYRVQNRNCRLNRHLNQFYHELCDTNTLMKSESASVGFVENINRSYKLGLDRLEVKALALANLAVVHGLHVSRDDGYLDCSSEYLAEMEIRLLFQSLRFENSFIDQCIEESRAMAREIKIQVDKNFVVVS</sequence>
<evidence type="ECO:0000256" key="2">
    <source>
        <dbReference type="PROSITE-ProRule" id="PRU00335"/>
    </source>
</evidence>
<protein>
    <submittedName>
        <fullName evidence="4">TetR family transcriptional regulator</fullName>
    </submittedName>
</protein>
<accession>A0ABR6YVK8</accession>
<name>A0ABR6YVK8_9FIRM</name>
<evidence type="ECO:0000313" key="4">
    <source>
        <dbReference type="EMBL" id="MBC3899151.1"/>
    </source>
</evidence>
<evidence type="ECO:0000259" key="3">
    <source>
        <dbReference type="PROSITE" id="PS50977"/>
    </source>
</evidence>
<dbReference type="PRINTS" id="PR00455">
    <property type="entry name" value="HTHTETR"/>
</dbReference>